<name>A0ACC2M9K9_PERAE</name>
<sequence length="1224" mass="132622">MKDGLTTLARVDELVAVMQTSDCIMKNTGNTARQWSTVATVLAATGNENCLSHFIQSDGLRFMNQWLLVSQKCNNDTSDSFVEESISRLLGALEKLPINSGRLTTSGVMETINHLLTHKNFKVQDKARSLFDNWNRGEDKDSICHDASKGGLCCNGGDHLKSSDDMKISMENGCSKSPVHDESPIKETAEGTVSKHPEASKSSGDSGLASIEDVKIPTSNQYTFVASSNQVDVNGYQGDVNSSGCPLISNTCQQSSTITKQSSLCPVEVTTSSGTCSSLIPGDRNLDDKSSDASGLKERDVDDRSYEDNKGMETEMNMKESSSCKYSKKKEMCATYSKLDQPDASPCPSNDPISLKEPDESCDIVDVKEGESHLRKTASVGLVYDLSVMEPQTKSGTADCQMPNYSSTIEPRPLVQSKGEDSIIMCLKPMTDDAAGKSSGVVLEYGLDDALEVVRQVAKEFEQEVVDYSEPLCSPSSEKNVEGKMMQQYSPDSVEGEHDESVVEKPNEGNMLMEQDLCNGELSSKEQNLCDGGSSPKVKCLQISNDTDTEPEHRPNNLRSPEAIAVTQRTDSSNDKSICSFDLNEDVCTDEIQCSAIVNQPISVSAPIPIVASFKGAPLLHTIPLHFEGELGWRGSAATSAFHPPSPRRTPDREKASLIDGSSNGSKQRQKLIKIDLNVAEGEGDDDAVLDLASSARFAPISSGLHSVDSSAEVSPRGAKRLKFDLNSVGEHEEDACAFSSTDWKLKRQLCNNENGKPVPSPASSSSSRQTPMRDFDLNDTPSFFDAHGSHDVRFNNDKPPYQTKAFGGFKVEEPVVSILGSKIDFGRKEFVNQNHSFPTKGQGVQPTNAASLASGGSGHPFLTYAPVPYPTLGYNSSMPYPTLGYNSSTMGSTMPLHPQLYGGAPGSVPYMVDSRGSPVVSPMLGSSSAFPASYTRPFFMNVMDTPSGSNGAGSSQTGPDSNSGVTSMAADGRGTGTFSQLFGHGPGSLAEEQMRSAPARAGMSLKRKEPECAWELDTERRQVGLFGELKRGKEKEILNSLHSRENMDSIPFRPTRRFTAQAINLGMIVSLALMIWKLWMCLSGSESPVVVVLTGSMEPGFKRGDILFLHMNEAPIRAGEIVVFDIEGRKIPIVHRVVTVHEQLDNGEINVLTKGDNNLADDRDGGIYANGQLWLQRQHVIGKVIGFIPYVGWATIIMTEKPIIKYLLISALGLLVLTSKEEK</sequence>
<dbReference type="Proteomes" id="UP001234297">
    <property type="component" value="Chromosome 5"/>
</dbReference>
<evidence type="ECO:0000313" key="1">
    <source>
        <dbReference type="EMBL" id="KAJ8642278.1"/>
    </source>
</evidence>
<evidence type="ECO:0000313" key="2">
    <source>
        <dbReference type="Proteomes" id="UP001234297"/>
    </source>
</evidence>
<comment type="caution">
    <text evidence="1">The sequence shown here is derived from an EMBL/GenBank/DDBJ whole genome shotgun (WGS) entry which is preliminary data.</text>
</comment>
<gene>
    <name evidence="1" type="ORF">MRB53_018972</name>
</gene>
<organism evidence="1 2">
    <name type="scientific">Persea americana</name>
    <name type="common">Avocado</name>
    <dbReference type="NCBI Taxonomy" id="3435"/>
    <lineage>
        <taxon>Eukaryota</taxon>
        <taxon>Viridiplantae</taxon>
        <taxon>Streptophyta</taxon>
        <taxon>Embryophyta</taxon>
        <taxon>Tracheophyta</taxon>
        <taxon>Spermatophyta</taxon>
        <taxon>Magnoliopsida</taxon>
        <taxon>Magnoliidae</taxon>
        <taxon>Laurales</taxon>
        <taxon>Lauraceae</taxon>
        <taxon>Persea</taxon>
    </lineage>
</organism>
<keyword evidence="2" id="KW-1185">Reference proteome</keyword>
<accession>A0ACC2M9K9</accession>
<dbReference type="EMBL" id="CM056813">
    <property type="protein sequence ID" value="KAJ8642278.1"/>
    <property type="molecule type" value="Genomic_DNA"/>
</dbReference>
<proteinExistence type="predicted"/>
<protein>
    <submittedName>
        <fullName evidence="1">Uncharacterized protein</fullName>
    </submittedName>
</protein>
<reference evidence="1 2" key="1">
    <citation type="journal article" date="2022" name="Hortic Res">
        <title>A haplotype resolved chromosomal level avocado genome allows analysis of novel avocado genes.</title>
        <authorList>
            <person name="Nath O."/>
            <person name="Fletcher S.J."/>
            <person name="Hayward A."/>
            <person name="Shaw L.M."/>
            <person name="Masouleh A.K."/>
            <person name="Furtado A."/>
            <person name="Henry R.J."/>
            <person name="Mitter N."/>
        </authorList>
    </citation>
    <scope>NUCLEOTIDE SEQUENCE [LARGE SCALE GENOMIC DNA]</scope>
    <source>
        <strain evidence="2">cv. Hass</strain>
    </source>
</reference>